<sequence>RKIIELQDQGLGKIDQSKGLTAEEICQIILYLEYDAQTALKLTWKAFSWNTYLLEFHTDQLNNKFKLIQDLCNYVNLCPSDICEYFYLQLTRNTQEINNGNWFGKERLEKNTLNNMIKKIAHISGINITNQIITNHSGRKTAIQLLSDLNINEHEM</sequence>
<protein>
    <submittedName>
        <fullName evidence="1">25066_t:CDS:1</fullName>
    </submittedName>
</protein>
<organism evidence="1 2">
    <name type="scientific">Racocetra persica</name>
    <dbReference type="NCBI Taxonomy" id="160502"/>
    <lineage>
        <taxon>Eukaryota</taxon>
        <taxon>Fungi</taxon>
        <taxon>Fungi incertae sedis</taxon>
        <taxon>Mucoromycota</taxon>
        <taxon>Glomeromycotina</taxon>
        <taxon>Glomeromycetes</taxon>
        <taxon>Diversisporales</taxon>
        <taxon>Gigasporaceae</taxon>
        <taxon>Racocetra</taxon>
    </lineage>
</organism>
<dbReference type="EMBL" id="CAJVQC010131028">
    <property type="protein sequence ID" value="CAG8841637.1"/>
    <property type="molecule type" value="Genomic_DNA"/>
</dbReference>
<feature type="non-terminal residue" evidence="1">
    <location>
        <position position="156"/>
    </location>
</feature>
<proteinExistence type="predicted"/>
<feature type="non-terminal residue" evidence="1">
    <location>
        <position position="1"/>
    </location>
</feature>
<accession>A0ACA9SJC4</accession>
<dbReference type="Proteomes" id="UP000789920">
    <property type="component" value="Unassembled WGS sequence"/>
</dbReference>
<name>A0ACA9SJC4_9GLOM</name>
<evidence type="ECO:0000313" key="1">
    <source>
        <dbReference type="EMBL" id="CAG8841637.1"/>
    </source>
</evidence>
<keyword evidence="2" id="KW-1185">Reference proteome</keyword>
<reference evidence="1" key="1">
    <citation type="submission" date="2021-06" db="EMBL/GenBank/DDBJ databases">
        <authorList>
            <person name="Kallberg Y."/>
            <person name="Tangrot J."/>
            <person name="Rosling A."/>
        </authorList>
    </citation>
    <scope>NUCLEOTIDE SEQUENCE</scope>
    <source>
        <strain evidence="1">MA461A</strain>
    </source>
</reference>
<gene>
    <name evidence="1" type="ORF">RPERSI_LOCUS31967</name>
</gene>
<comment type="caution">
    <text evidence="1">The sequence shown here is derived from an EMBL/GenBank/DDBJ whole genome shotgun (WGS) entry which is preliminary data.</text>
</comment>
<evidence type="ECO:0000313" key="2">
    <source>
        <dbReference type="Proteomes" id="UP000789920"/>
    </source>
</evidence>